<accession>A0A4Q7U0J8</accession>
<dbReference type="PANTHER" id="PTHR11895">
    <property type="entry name" value="TRANSAMIDASE"/>
    <property type="match status" value="1"/>
</dbReference>
<dbReference type="OrthoDB" id="5175573at2"/>
<organism evidence="4 5">
    <name type="scientific">Leucobacter luti</name>
    <dbReference type="NCBI Taxonomy" id="340320"/>
    <lineage>
        <taxon>Bacteria</taxon>
        <taxon>Bacillati</taxon>
        <taxon>Actinomycetota</taxon>
        <taxon>Actinomycetes</taxon>
        <taxon>Micrococcales</taxon>
        <taxon>Microbacteriaceae</taxon>
        <taxon>Leucobacter</taxon>
    </lineage>
</organism>
<protein>
    <submittedName>
        <fullName evidence="4">Amidase</fullName>
    </submittedName>
</protein>
<dbReference type="Pfam" id="PF01425">
    <property type="entry name" value="Amidase"/>
    <property type="match status" value="1"/>
</dbReference>
<evidence type="ECO:0000313" key="5">
    <source>
        <dbReference type="Proteomes" id="UP000291832"/>
    </source>
</evidence>
<feature type="domain" description="Amidase" evidence="3">
    <location>
        <begin position="37"/>
        <end position="461"/>
    </location>
</feature>
<proteinExistence type="inferred from homology"/>
<dbReference type="SUPFAM" id="SSF75304">
    <property type="entry name" value="Amidase signature (AS) enzymes"/>
    <property type="match status" value="1"/>
</dbReference>
<reference evidence="4 5" key="1">
    <citation type="journal article" date="2015" name="Stand. Genomic Sci.">
        <title>Genomic Encyclopedia of Bacterial and Archaeal Type Strains, Phase III: the genomes of soil and plant-associated and newly described type strains.</title>
        <authorList>
            <person name="Whitman W.B."/>
            <person name="Woyke T."/>
            <person name="Klenk H.P."/>
            <person name="Zhou Y."/>
            <person name="Lilburn T.G."/>
            <person name="Beck B.J."/>
            <person name="De Vos P."/>
            <person name="Vandamme P."/>
            <person name="Eisen J.A."/>
            <person name="Garrity G."/>
            <person name="Hugenholtz P."/>
            <person name="Kyrpides N.C."/>
        </authorList>
    </citation>
    <scope>NUCLEOTIDE SEQUENCE [LARGE SCALE GENOMIC DNA]</scope>
    <source>
        <strain evidence="4 5">RF6</strain>
    </source>
</reference>
<dbReference type="InterPro" id="IPR023631">
    <property type="entry name" value="Amidase_dom"/>
</dbReference>
<dbReference type="PROSITE" id="PS00571">
    <property type="entry name" value="AMIDASES"/>
    <property type="match status" value="1"/>
</dbReference>
<evidence type="ECO:0000256" key="1">
    <source>
        <dbReference type="ARBA" id="ARBA00009199"/>
    </source>
</evidence>
<name>A0A4Q7U0J8_9MICO</name>
<sequence>MITTGDASQLTGFPATALALRDALRAGELSAREASAHFLARIAARTDLGAFVTVTAERAAAEAGAADERYAATPRAGRAALPALHGVPLGHKDLSDVAGVPTTHGSAAFPHAPAPEDGPGVRVLRAAGTISLGKTQVPEFGLTGYSENLIAPPARNPRDPERTAGGSSGGSAAAVAAGLLPVAPGSDGGGSIRIPALACGLVGLKPGLGAVPSDVTRGPHDEFGAPRLTASGPLAHTAGDAALLFDAMRGAHDEPAVTAVARADELRGLRIGVSAASPFEAAHPVPLAPEARAAHERAAQLLAERGHRVEAADFSYDPVYPRAFTLAWTAGLSLLDLPAGAAERLMPLTRLFRERAIARPREAHVSAASQLRDFATEARAQWGRYDIVLTPGLAMLPPRIGAFTALDPDDDYRLQCEWAPYTSMVNVSGLPAIAVPILETAAGHAFGVQLIGRAGTEERLLQLAAQLTAR</sequence>
<dbReference type="InterPro" id="IPR036928">
    <property type="entry name" value="AS_sf"/>
</dbReference>
<evidence type="ECO:0000313" key="4">
    <source>
        <dbReference type="EMBL" id="RZT66906.1"/>
    </source>
</evidence>
<keyword evidence="5" id="KW-1185">Reference proteome</keyword>
<dbReference type="AlphaFoldDB" id="A0A4Q7U0J8"/>
<dbReference type="EMBL" id="SHKI01000003">
    <property type="protein sequence ID" value="RZT66906.1"/>
    <property type="molecule type" value="Genomic_DNA"/>
</dbReference>
<gene>
    <name evidence="4" type="ORF">EV139_1033</name>
</gene>
<dbReference type="InterPro" id="IPR000120">
    <property type="entry name" value="Amidase"/>
</dbReference>
<evidence type="ECO:0000259" key="3">
    <source>
        <dbReference type="Pfam" id="PF01425"/>
    </source>
</evidence>
<dbReference type="Gene3D" id="3.90.1300.10">
    <property type="entry name" value="Amidase signature (AS) domain"/>
    <property type="match status" value="1"/>
</dbReference>
<comment type="caution">
    <text evidence="4">The sequence shown here is derived from an EMBL/GenBank/DDBJ whole genome shotgun (WGS) entry which is preliminary data.</text>
</comment>
<dbReference type="GO" id="GO:0003824">
    <property type="term" value="F:catalytic activity"/>
    <property type="evidence" value="ECO:0007669"/>
    <property type="project" value="InterPro"/>
</dbReference>
<feature type="region of interest" description="Disordered" evidence="2">
    <location>
        <begin position="149"/>
        <end position="171"/>
    </location>
</feature>
<evidence type="ECO:0000256" key="2">
    <source>
        <dbReference type="SAM" id="MobiDB-lite"/>
    </source>
</evidence>
<dbReference type="RefSeq" id="WP_130453237.1">
    <property type="nucleotide sequence ID" value="NZ_QYAG01000001.1"/>
</dbReference>
<dbReference type="Proteomes" id="UP000291832">
    <property type="component" value="Unassembled WGS sequence"/>
</dbReference>
<dbReference type="InterPro" id="IPR020556">
    <property type="entry name" value="Amidase_CS"/>
</dbReference>
<comment type="similarity">
    <text evidence="1">Belongs to the amidase family.</text>
</comment>
<dbReference type="PANTHER" id="PTHR11895:SF7">
    <property type="entry name" value="GLUTAMYL-TRNA(GLN) AMIDOTRANSFERASE SUBUNIT A, MITOCHONDRIAL"/>
    <property type="match status" value="1"/>
</dbReference>